<evidence type="ECO:0000256" key="6">
    <source>
        <dbReference type="ARBA" id="ARBA00022842"/>
    </source>
</evidence>
<feature type="binding site" evidence="9">
    <location>
        <position position="739"/>
    </location>
    <ligand>
        <name>K(+)</name>
        <dbReference type="ChEBI" id="CHEBI:29103"/>
    </ligand>
</feature>
<dbReference type="InterPro" id="IPR029056">
    <property type="entry name" value="Ribokinase-like"/>
</dbReference>
<dbReference type="Pfam" id="PF03747">
    <property type="entry name" value="ADP_ribosyl_GH"/>
    <property type="match status" value="1"/>
</dbReference>
<feature type="binding site" evidence="9">
    <location>
        <begin position="710"/>
        <end position="715"/>
    </location>
    <ligand>
        <name>ATP</name>
        <dbReference type="ChEBI" id="CHEBI:30616"/>
    </ligand>
</feature>
<proteinExistence type="inferred from homology"/>
<evidence type="ECO:0000256" key="9">
    <source>
        <dbReference type="HAMAP-Rule" id="MF_01987"/>
    </source>
</evidence>
<dbReference type="Proteomes" id="UP001499854">
    <property type="component" value="Unassembled WGS sequence"/>
</dbReference>
<name>A0ABN2QRW1_9ACTN</name>
<dbReference type="PANTHER" id="PTHR10584">
    <property type="entry name" value="SUGAR KINASE"/>
    <property type="match status" value="1"/>
</dbReference>
<feature type="binding site" evidence="9">
    <location>
        <position position="737"/>
    </location>
    <ligand>
        <name>K(+)</name>
        <dbReference type="ChEBI" id="CHEBI:29103"/>
    </ligand>
</feature>
<evidence type="ECO:0000256" key="8">
    <source>
        <dbReference type="ARBA" id="ARBA00023277"/>
    </source>
</evidence>
<dbReference type="EC" id="2.7.1.15" evidence="9"/>
<comment type="subcellular location">
    <subcellularLocation>
        <location evidence="9">Cytoplasm</location>
    </subcellularLocation>
</comment>
<reference evidence="11 12" key="1">
    <citation type="journal article" date="2019" name="Int. J. Syst. Evol. Microbiol.">
        <title>The Global Catalogue of Microorganisms (GCM) 10K type strain sequencing project: providing services to taxonomists for standard genome sequencing and annotation.</title>
        <authorList>
            <consortium name="The Broad Institute Genomics Platform"/>
            <consortium name="The Broad Institute Genome Sequencing Center for Infectious Disease"/>
            <person name="Wu L."/>
            <person name="Ma J."/>
        </authorList>
    </citation>
    <scope>NUCLEOTIDE SEQUENCE [LARGE SCALE GENOMIC DNA]</scope>
    <source>
        <strain evidence="11 12">JCM 16013</strain>
    </source>
</reference>
<comment type="pathway">
    <text evidence="9">Carbohydrate metabolism; D-ribose degradation; D-ribose 5-phosphate from beta-D-ribopyranose: step 2/2.</text>
</comment>
<evidence type="ECO:0000313" key="11">
    <source>
        <dbReference type="EMBL" id="GAA1956599.1"/>
    </source>
</evidence>
<dbReference type="PANTHER" id="PTHR10584:SF166">
    <property type="entry name" value="RIBOKINASE"/>
    <property type="match status" value="1"/>
</dbReference>
<comment type="function">
    <text evidence="9">Catalyzes the phosphorylation of ribose at O-5 in a reaction requiring ATP and magnesium. The resulting D-ribose-5-phosphate can then be used either for sythesis of nucleotides, histidine, and tryptophan, or as a component of the pentose phosphate pathway.</text>
</comment>
<dbReference type="CDD" id="cd01174">
    <property type="entry name" value="ribokinase"/>
    <property type="match status" value="1"/>
</dbReference>
<dbReference type="SUPFAM" id="SSF53613">
    <property type="entry name" value="Ribokinase-like"/>
    <property type="match status" value="1"/>
</dbReference>
<comment type="caution">
    <text evidence="11">The sequence shown here is derived from an EMBL/GenBank/DDBJ whole genome shotgun (WGS) entry which is preliminary data.</text>
</comment>
<protein>
    <recommendedName>
        <fullName evidence="9">Ribokinase</fullName>
        <shortName evidence="9">RK</shortName>
        <ecNumber evidence="9">2.7.1.15</ecNumber>
    </recommendedName>
</protein>
<keyword evidence="1 9" id="KW-0808">Transferase</keyword>
<feature type="binding site" evidence="9">
    <location>
        <position position="782"/>
    </location>
    <ligand>
        <name>K(+)</name>
        <dbReference type="ChEBI" id="CHEBI:29103"/>
    </ligand>
</feature>
<sequence length="804" mass="82658">MRVTWAQPEDLLAHELRQSADEGREVAAVAARWTAAGGVVTAPHGGASQPPASRELRALARELLDVLAASPVDAKLAAAEPDGLAEILSAARPVPELRSPAATAGPHAIAGPHATAVSHAGGAAGGGGAPDISDRLLGGWRGRAAGCLLGKPVEKIPRAGIREILEATGRWPLADYFTARGLPAEVSERWPWNKASRGTSLVENIDGMPEDDDLNYPLLGLLLLERHGEAFTEDDVAQLWLTHLPGGRVFTAERAAYRNLLDGYSPPESATYRNPFREWIGAQIRGDVYGWARPGDPRGAAALAWRDARISHTRNGIYGAMYAAALVSAACVAEDVETVLDAGLSVVPADSRFAHAVRFSRDLAAEHAGDLEAAVDELYDAYGDLHWVHVLNNAALTTLALAASGGDYQTGICTVVAGGWDTDSNGATVGSVLGTLLGARALPERWIAPLKDRLSTSLPGMGELRFSDLAARTSAVSSAGNPMAAASRAVTGADARPLVAVVGSANIDLVADCAALPRPGETVLGGHLTTVPGGKGANQAVAAARSGSARVTFLGAVGSDEPGRRIGEQLSADGIDTSLVRQASGTPTGTALITVDAAGDNCIVVVPGANATWDAPGEADVVALKQAAVVLAQLEIPLDAVTRAFSVARAAGARTVLNAAPAVPLPAELLDVTDLLLVNEIEAAVVMGYYDTPEALCARLLELVPSVAMTLGERGVLYAERDGVSHRVAAPKAEAIDTTAAGDTFAGVLAAGLAAGEPVETVLRRACAAASLTVETLGASSSIPDAARVAARYTSAYGAEERGA</sequence>
<dbReference type="InterPro" id="IPR002139">
    <property type="entry name" value="Ribo/fructo_kinase"/>
</dbReference>
<comment type="subunit">
    <text evidence="9">Homodimer.</text>
</comment>
<dbReference type="EMBL" id="BAAAQM010000004">
    <property type="protein sequence ID" value="GAA1956599.1"/>
    <property type="molecule type" value="Genomic_DNA"/>
</dbReference>
<dbReference type="InterPro" id="IPR011877">
    <property type="entry name" value="Ribokinase"/>
</dbReference>
<evidence type="ECO:0000256" key="7">
    <source>
        <dbReference type="ARBA" id="ARBA00022958"/>
    </source>
</evidence>
<feature type="binding site" evidence="9">
    <location>
        <position position="778"/>
    </location>
    <ligand>
        <name>K(+)</name>
        <dbReference type="ChEBI" id="CHEBI:29103"/>
    </ligand>
</feature>
<keyword evidence="12" id="KW-1185">Reference proteome</keyword>
<dbReference type="HAMAP" id="MF_01987">
    <property type="entry name" value="Ribokinase"/>
    <property type="match status" value="1"/>
</dbReference>
<comment type="similarity">
    <text evidence="9">Belongs to the carbohydrate kinase PfkB family. Ribokinase subfamily.</text>
</comment>
<comment type="cofactor">
    <cofactor evidence="9">
        <name>Mg(2+)</name>
        <dbReference type="ChEBI" id="CHEBI:18420"/>
    </cofactor>
    <text evidence="9">Requires a divalent cation, most likely magnesium in vivo, as an electrophilic catalyst to aid phosphoryl group transfer. It is the chelate of the metal and the nucleotide that is the actual substrate.</text>
</comment>
<feature type="binding site" evidence="9">
    <location>
        <position position="679"/>
    </location>
    <ligand>
        <name>ATP</name>
        <dbReference type="ChEBI" id="CHEBI:30616"/>
    </ligand>
</feature>
<keyword evidence="7 9" id="KW-0630">Potassium</keyword>
<keyword evidence="5 9" id="KW-0067">ATP-binding</keyword>
<dbReference type="InterPro" id="IPR005502">
    <property type="entry name" value="Ribosyl_crysJ1"/>
</dbReference>
<feature type="active site" description="Proton acceptor" evidence="9">
    <location>
        <position position="743"/>
    </location>
</feature>
<feature type="domain" description="Carbohydrate kinase PfkB" evidence="10">
    <location>
        <begin position="498"/>
        <end position="785"/>
    </location>
</feature>
<evidence type="ECO:0000256" key="3">
    <source>
        <dbReference type="ARBA" id="ARBA00022741"/>
    </source>
</evidence>
<dbReference type="SUPFAM" id="SSF101478">
    <property type="entry name" value="ADP-ribosylglycohydrolase"/>
    <property type="match status" value="1"/>
</dbReference>
<keyword evidence="3 9" id="KW-0547">Nucleotide-binding</keyword>
<dbReference type="Pfam" id="PF00294">
    <property type="entry name" value="PfkB"/>
    <property type="match status" value="1"/>
</dbReference>
<keyword evidence="9" id="KW-0963">Cytoplasm</keyword>
<evidence type="ECO:0000313" key="12">
    <source>
        <dbReference type="Proteomes" id="UP001499854"/>
    </source>
</evidence>
<keyword evidence="4 9" id="KW-0418">Kinase</keyword>
<gene>
    <name evidence="9" type="primary">rbsK</name>
    <name evidence="11" type="ORF">GCM10009838_10620</name>
</gene>
<feature type="binding site" evidence="9">
    <location>
        <position position="635"/>
    </location>
    <ligand>
        <name>substrate</name>
    </ligand>
</feature>
<comment type="activity regulation">
    <text evidence="9">Activated by a monovalent cation that binds near, but not in, the active site. The most likely occupant of the site in vivo is potassium. Ion binding induces a conformational change that may alter substrate affinity.</text>
</comment>
<dbReference type="PRINTS" id="PR00990">
    <property type="entry name" value="RIBOKINASE"/>
</dbReference>
<keyword evidence="8 9" id="KW-0119">Carbohydrate metabolism</keyword>
<evidence type="ECO:0000256" key="2">
    <source>
        <dbReference type="ARBA" id="ARBA00022723"/>
    </source>
</evidence>
<keyword evidence="6 9" id="KW-0460">Magnesium</keyword>
<feature type="binding site" evidence="9">
    <location>
        <position position="773"/>
    </location>
    <ligand>
        <name>K(+)</name>
        <dbReference type="ChEBI" id="CHEBI:29103"/>
    </ligand>
</feature>
<evidence type="ECO:0000259" key="10">
    <source>
        <dbReference type="Pfam" id="PF00294"/>
    </source>
</evidence>
<feature type="binding site" evidence="9">
    <location>
        <begin position="742"/>
        <end position="743"/>
    </location>
    <ligand>
        <name>ATP</name>
        <dbReference type="ChEBI" id="CHEBI:30616"/>
    </ligand>
</feature>
<feature type="binding site" evidence="9">
    <location>
        <begin position="534"/>
        <end position="538"/>
    </location>
    <ligand>
        <name>substrate</name>
    </ligand>
</feature>
<feature type="binding site" evidence="9">
    <location>
        <position position="776"/>
    </location>
    <ligand>
        <name>K(+)</name>
        <dbReference type="ChEBI" id="CHEBI:29103"/>
    </ligand>
</feature>
<evidence type="ECO:0000256" key="1">
    <source>
        <dbReference type="ARBA" id="ARBA00022679"/>
    </source>
</evidence>
<keyword evidence="2 9" id="KW-0479">Metal-binding</keyword>
<evidence type="ECO:0000256" key="5">
    <source>
        <dbReference type="ARBA" id="ARBA00022840"/>
    </source>
</evidence>
<dbReference type="InterPro" id="IPR036705">
    <property type="entry name" value="Ribosyl_crysJ1_sf"/>
</dbReference>
<dbReference type="InterPro" id="IPR011611">
    <property type="entry name" value="PfkB_dom"/>
</dbReference>
<evidence type="ECO:0000256" key="4">
    <source>
        <dbReference type="ARBA" id="ARBA00022777"/>
    </source>
</evidence>
<comment type="catalytic activity">
    <reaction evidence="9">
        <text>D-ribose + ATP = D-ribose 5-phosphate + ADP + H(+)</text>
        <dbReference type="Rhea" id="RHEA:13697"/>
        <dbReference type="ChEBI" id="CHEBI:15378"/>
        <dbReference type="ChEBI" id="CHEBI:30616"/>
        <dbReference type="ChEBI" id="CHEBI:47013"/>
        <dbReference type="ChEBI" id="CHEBI:78346"/>
        <dbReference type="ChEBI" id="CHEBI:456216"/>
        <dbReference type="EC" id="2.7.1.15"/>
    </reaction>
</comment>
<organism evidence="11 12">
    <name type="scientific">Catenulispora subtropica</name>
    <dbReference type="NCBI Taxonomy" id="450798"/>
    <lineage>
        <taxon>Bacteria</taxon>
        <taxon>Bacillati</taxon>
        <taxon>Actinomycetota</taxon>
        <taxon>Actinomycetes</taxon>
        <taxon>Catenulisporales</taxon>
        <taxon>Catenulisporaceae</taxon>
        <taxon>Catenulispora</taxon>
    </lineage>
</organism>
<dbReference type="Gene3D" id="3.40.1190.20">
    <property type="match status" value="1"/>
</dbReference>
<dbReference type="Gene3D" id="1.10.4080.10">
    <property type="entry name" value="ADP-ribosylation/Crystallin J1"/>
    <property type="match status" value="1"/>
</dbReference>
<accession>A0ABN2QRW1</accession>
<feature type="binding site" evidence="9">
    <location>
        <position position="743"/>
    </location>
    <ligand>
        <name>substrate</name>
    </ligand>
</feature>
<comment type="caution">
    <text evidence="9">Lacks conserved residue(s) required for the propagation of feature annotation.</text>
</comment>
<feature type="binding site" evidence="9">
    <location>
        <begin position="506"/>
        <end position="508"/>
    </location>
    <ligand>
        <name>substrate</name>
    </ligand>
</feature>